<proteinExistence type="predicted"/>
<name>A0A7K0C7U4_9ACTN</name>
<reference evidence="1 2" key="1">
    <citation type="submission" date="2019-10" db="EMBL/GenBank/DDBJ databases">
        <title>Actinomadura rubteroloni sp. nov. and Actinomadura macrotermitis sp. nov., isolated from the gut of fungus growing-termite Macrotermes natalensis.</title>
        <authorList>
            <person name="Benndorf R."/>
            <person name="Martin K."/>
            <person name="Kuefner M."/>
            <person name="De Beer W."/>
            <person name="Kaster A.-K."/>
            <person name="Vollmers J."/>
            <person name="Poulsen M."/>
            <person name="Beemelmanns C."/>
        </authorList>
    </citation>
    <scope>NUCLEOTIDE SEQUENCE [LARGE SCALE GENOMIC DNA]</scope>
    <source>
        <strain evidence="1 2">RB68</strain>
    </source>
</reference>
<evidence type="ECO:0000313" key="2">
    <source>
        <dbReference type="Proteomes" id="UP000487268"/>
    </source>
</evidence>
<sequence>MLWECFPSVRICGYLCDSHVRGMADIHFTWVGAEGRLEKNGLRPLGDDVRAR</sequence>
<keyword evidence="2" id="KW-1185">Reference proteome</keyword>
<dbReference type="AlphaFoldDB" id="A0A7K0C7U4"/>
<accession>A0A7K0C7U4</accession>
<comment type="caution">
    <text evidence="1">The sequence shown here is derived from an EMBL/GenBank/DDBJ whole genome shotgun (WGS) entry which is preliminary data.</text>
</comment>
<evidence type="ECO:0000313" key="1">
    <source>
        <dbReference type="EMBL" id="MQY09488.1"/>
    </source>
</evidence>
<dbReference type="Proteomes" id="UP000487268">
    <property type="component" value="Unassembled WGS sequence"/>
</dbReference>
<protein>
    <submittedName>
        <fullName evidence="1">Uncharacterized protein</fullName>
    </submittedName>
</protein>
<gene>
    <name evidence="1" type="ORF">ACRB68_76140</name>
</gene>
<organism evidence="1 2">
    <name type="scientific">Actinomadura macrotermitis</name>
    <dbReference type="NCBI Taxonomy" id="2585200"/>
    <lineage>
        <taxon>Bacteria</taxon>
        <taxon>Bacillati</taxon>
        <taxon>Actinomycetota</taxon>
        <taxon>Actinomycetes</taxon>
        <taxon>Streptosporangiales</taxon>
        <taxon>Thermomonosporaceae</taxon>
        <taxon>Actinomadura</taxon>
    </lineage>
</organism>
<dbReference type="EMBL" id="WEGH01000006">
    <property type="protein sequence ID" value="MQY09488.1"/>
    <property type="molecule type" value="Genomic_DNA"/>
</dbReference>